<dbReference type="PANTHER" id="PTHR43771">
    <property type="entry name" value="PHOSPHOMANNOMUTASE"/>
    <property type="match status" value="1"/>
</dbReference>
<dbReference type="InterPro" id="IPR036900">
    <property type="entry name" value="A-D-PHexomutase_C_sf"/>
</dbReference>
<dbReference type="Proteomes" id="UP001528850">
    <property type="component" value="Unassembled WGS sequence"/>
</dbReference>
<evidence type="ECO:0000256" key="6">
    <source>
        <dbReference type="ARBA" id="ARBA00022553"/>
    </source>
</evidence>
<dbReference type="Gene3D" id="3.40.120.10">
    <property type="entry name" value="Alpha-D-Glucose-1,6-Bisphosphate, subunit A, domain 3"/>
    <property type="match status" value="3"/>
</dbReference>
<comment type="cofactor">
    <cofactor evidence="2">
        <name>Mg(2+)</name>
        <dbReference type="ChEBI" id="CHEBI:18420"/>
    </cofactor>
</comment>
<sequence length="776" mass="83068">MARLGGGKGRRARDDLRRLLPLIGATLLTVGGVFCAWQTWLIADQGNAIERTRRGQEAAVRAVADLARERVERFRAAAADPALKAGLDDRAATAVRLRQVLHDARQVDVYDGALDEVVRADYRQFGYAKAAQLMAALGEGRASPMASILVGGERWLTLVEPIGDPGNVRAWVWLAYPFDDLRRRFDPVSAAGGRLELHESANGDSAPLLSHGRLSAEREASGQPVPGTAFYVFAALPGAFIVLPDSVLLAGLLTLLGLGGGAFLVWWRSRLPIMPAPVVEDDLLVADVVRRPRLPPVPAPTVAPVLAAPVAPAHDVDPAIFRAYDIRGIVGVSLTADTARLIGRAIGGRMRDHGLREIVVGRDGRVSGPELAAALADGLRAADVDVIDLGAVATPLTYFAAFHLGTGCAVSVTGSHNPANHNGFKVVIGGEALGGDDVADLYRRIADQRLPEGGQGTWREHAIVDAYVSRVTGDIAEADRRLKVVVDAGNGIAGAVAPRVLEEIGCEVVPLYCDVDGTFPNHHPDPSEPRNLADLIAAVRTVGADMGIAFDGDGDRMGVVGPGGEIVPADRLLMLFARDVLARNPGATIVYDVKCSAHLRKVVQDAAGVPLMWRTGHSLVKAKMRETGAALGGEMTGHFFFADGNRWYGFDDGIYAAARWVEMLAGDPAERSVVEWLDDLPRSVATPELRLTMAEGAASRLMERLRDAAEFGDGRVTTIDGVRVEWNDGWGLVRASHTESVLSFRFEADNPKALERVKAAFRERIHALDDALSLPF</sequence>
<gene>
    <name evidence="15" type="ORF">P3W24_16630</name>
</gene>
<dbReference type="PANTHER" id="PTHR43771:SF2">
    <property type="entry name" value="PHOSPHOMANNOMUTASE_PHOSPHOGLUCOMUTASE"/>
    <property type="match status" value="1"/>
</dbReference>
<proteinExistence type="inferred from homology"/>
<accession>A0ABT6BEL8</accession>
<evidence type="ECO:0000259" key="14">
    <source>
        <dbReference type="Pfam" id="PF02880"/>
    </source>
</evidence>
<evidence type="ECO:0000256" key="2">
    <source>
        <dbReference type="ARBA" id="ARBA00001946"/>
    </source>
</evidence>
<keyword evidence="10" id="KW-0472">Membrane</keyword>
<comment type="pathway">
    <text evidence="3">Nucleotide-sugar biosynthesis; GDP-alpha-D-mannose biosynthesis; alpha-D-mannose 1-phosphate from D-fructose 6-phosphate: step 2/2.</text>
</comment>
<evidence type="ECO:0000256" key="1">
    <source>
        <dbReference type="ARBA" id="ARBA00000586"/>
    </source>
</evidence>
<dbReference type="InterPro" id="IPR005841">
    <property type="entry name" value="Alpha-D-phosphohexomutase_SF"/>
</dbReference>
<dbReference type="Pfam" id="PF02879">
    <property type="entry name" value="PGM_PMM_II"/>
    <property type="match status" value="1"/>
</dbReference>
<comment type="catalytic activity">
    <reaction evidence="1">
        <text>alpha-D-mannose 1-phosphate = D-mannose 6-phosphate</text>
        <dbReference type="Rhea" id="RHEA:11140"/>
        <dbReference type="ChEBI" id="CHEBI:58409"/>
        <dbReference type="ChEBI" id="CHEBI:58735"/>
        <dbReference type="EC" id="5.4.2.8"/>
    </reaction>
</comment>
<evidence type="ECO:0000259" key="13">
    <source>
        <dbReference type="Pfam" id="PF02879"/>
    </source>
</evidence>
<dbReference type="InterPro" id="IPR005845">
    <property type="entry name" value="A-D-PHexomutase_a/b/a-II"/>
</dbReference>
<evidence type="ECO:0000259" key="12">
    <source>
        <dbReference type="Pfam" id="PF02878"/>
    </source>
</evidence>
<evidence type="ECO:0000256" key="7">
    <source>
        <dbReference type="ARBA" id="ARBA00022723"/>
    </source>
</evidence>
<protein>
    <recommendedName>
        <fullName evidence="5">phosphomannomutase</fullName>
        <ecNumber evidence="5">5.4.2.8</ecNumber>
    </recommendedName>
</protein>
<evidence type="ECO:0000256" key="8">
    <source>
        <dbReference type="ARBA" id="ARBA00022842"/>
    </source>
</evidence>
<reference evidence="15 16" key="1">
    <citation type="journal article" date="2024" name="Curr. Microbiol.">
        <title>Luteibacter sahnii sp. nov., A Novel Yellow-Colored Xanthomonadin Pigment Producing Probiotic Bacterium from Healthy Rice Seed Microbiome.</title>
        <authorList>
            <person name="Jaiswal G."/>
            <person name="Rana R."/>
            <person name="Nayak P.K."/>
            <person name="Chouhan R."/>
            <person name="Gandhi S.G."/>
            <person name="Patel H.K."/>
            <person name="Patil P.B."/>
        </authorList>
    </citation>
    <scope>NUCLEOTIDE SEQUENCE [LARGE SCALE GENOMIC DNA]</scope>
    <source>
        <strain evidence="15 16">PPL201</strain>
    </source>
</reference>
<keyword evidence="16" id="KW-1185">Reference proteome</keyword>
<evidence type="ECO:0000256" key="10">
    <source>
        <dbReference type="SAM" id="Phobius"/>
    </source>
</evidence>
<keyword evidence="8" id="KW-0460">Magnesium</keyword>
<dbReference type="SUPFAM" id="SSF55957">
    <property type="entry name" value="Phosphoglucomutase, C-terminal domain"/>
    <property type="match status" value="1"/>
</dbReference>
<keyword evidence="10" id="KW-0812">Transmembrane</keyword>
<dbReference type="Pfam" id="PF00408">
    <property type="entry name" value="PGM_PMM_IV"/>
    <property type="match status" value="1"/>
</dbReference>
<dbReference type="InterPro" id="IPR005843">
    <property type="entry name" value="A-D-PHexomutase_C"/>
</dbReference>
<evidence type="ECO:0000256" key="3">
    <source>
        <dbReference type="ARBA" id="ARBA00004699"/>
    </source>
</evidence>
<keyword evidence="6" id="KW-0597">Phosphoprotein</keyword>
<dbReference type="InterPro" id="IPR016066">
    <property type="entry name" value="A-D-PHexomutase_CS"/>
</dbReference>
<evidence type="ECO:0000256" key="4">
    <source>
        <dbReference type="ARBA" id="ARBA00010231"/>
    </source>
</evidence>
<comment type="caution">
    <text evidence="15">The sequence shown here is derived from an EMBL/GenBank/DDBJ whole genome shotgun (WGS) entry which is preliminary data.</text>
</comment>
<dbReference type="SUPFAM" id="SSF53738">
    <property type="entry name" value="Phosphoglucomutase, first 3 domains"/>
    <property type="match status" value="3"/>
</dbReference>
<dbReference type="Pfam" id="PF02878">
    <property type="entry name" value="PGM_PMM_I"/>
    <property type="match status" value="1"/>
</dbReference>
<dbReference type="PRINTS" id="PR00509">
    <property type="entry name" value="PGMPMM"/>
</dbReference>
<dbReference type="EC" id="5.4.2.8" evidence="5"/>
<keyword evidence="7" id="KW-0479">Metal-binding</keyword>
<evidence type="ECO:0000256" key="5">
    <source>
        <dbReference type="ARBA" id="ARBA00012730"/>
    </source>
</evidence>
<dbReference type="Gene3D" id="3.30.310.50">
    <property type="entry name" value="Alpha-D-phosphohexomutase, C-terminal domain"/>
    <property type="match status" value="1"/>
</dbReference>
<feature type="transmembrane region" description="Helical" evidence="10">
    <location>
        <begin position="247"/>
        <end position="267"/>
    </location>
</feature>
<comment type="similarity">
    <text evidence="4">Belongs to the phosphohexose mutase family.</text>
</comment>
<feature type="transmembrane region" description="Helical" evidence="10">
    <location>
        <begin position="20"/>
        <end position="43"/>
    </location>
</feature>
<dbReference type="Pfam" id="PF02880">
    <property type="entry name" value="PGM_PMM_III"/>
    <property type="match status" value="1"/>
</dbReference>
<organism evidence="15 16">
    <name type="scientific">Luteibacter sahnii</name>
    <dbReference type="NCBI Taxonomy" id="3021977"/>
    <lineage>
        <taxon>Bacteria</taxon>
        <taxon>Pseudomonadati</taxon>
        <taxon>Pseudomonadota</taxon>
        <taxon>Gammaproteobacteria</taxon>
        <taxon>Lysobacterales</taxon>
        <taxon>Rhodanobacteraceae</taxon>
        <taxon>Luteibacter</taxon>
    </lineage>
</organism>
<dbReference type="EMBL" id="JARJJS010000005">
    <property type="protein sequence ID" value="MDF4026600.1"/>
    <property type="molecule type" value="Genomic_DNA"/>
</dbReference>
<dbReference type="PROSITE" id="PS00710">
    <property type="entry name" value="PGM_PMM"/>
    <property type="match status" value="1"/>
</dbReference>
<evidence type="ECO:0000256" key="9">
    <source>
        <dbReference type="ARBA" id="ARBA00023235"/>
    </source>
</evidence>
<name>A0ABT6BEL8_9GAMM</name>
<feature type="domain" description="Alpha-D-phosphohexomutase alpha/beta/alpha" evidence="12">
    <location>
        <begin position="320"/>
        <end position="446"/>
    </location>
</feature>
<feature type="domain" description="Alpha-D-phosphohexomutase C-terminal" evidence="11">
    <location>
        <begin position="702"/>
        <end position="763"/>
    </location>
</feature>
<feature type="domain" description="Alpha-D-phosphohexomutase alpha/beta/alpha" evidence="13">
    <location>
        <begin position="466"/>
        <end position="561"/>
    </location>
</feature>
<evidence type="ECO:0000259" key="11">
    <source>
        <dbReference type="Pfam" id="PF00408"/>
    </source>
</evidence>
<dbReference type="InterPro" id="IPR005846">
    <property type="entry name" value="A-D-PHexomutase_a/b/a-III"/>
</dbReference>
<keyword evidence="10" id="KW-1133">Transmembrane helix</keyword>
<evidence type="ECO:0000313" key="16">
    <source>
        <dbReference type="Proteomes" id="UP001528850"/>
    </source>
</evidence>
<dbReference type="InterPro" id="IPR005844">
    <property type="entry name" value="A-D-PHexomutase_a/b/a-I"/>
</dbReference>
<keyword evidence="9" id="KW-0413">Isomerase</keyword>
<feature type="domain" description="Alpha-D-phosphohexomutase alpha/beta/alpha" evidence="14">
    <location>
        <begin position="569"/>
        <end position="681"/>
    </location>
</feature>
<dbReference type="CDD" id="cd03089">
    <property type="entry name" value="PMM_PGM"/>
    <property type="match status" value="1"/>
</dbReference>
<dbReference type="InterPro" id="IPR016055">
    <property type="entry name" value="A-D-PHexomutase_a/b/a-I/II/III"/>
</dbReference>
<evidence type="ECO:0000313" key="15">
    <source>
        <dbReference type="EMBL" id="MDF4026600.1"/>
    </source>
</evidence>